<dbReference type="GO" id="GO:0004672">
    <property type="term" value="F:protein kinase activity"/>
    <property type="evidence" value="ECO:0007669"/>
    <property type="project" value="InterPro"/>
</dbReference>
<name>A0AAV7BJW1_ENGPU</name>
<feature type="non-terminal residue" evidence="2">
    <location>
        <position position="497"/>
    </location>
</feature>
<accession>A0AAV7BJW1</accession>
<dbReference type="SUPFAM" id="SSF56112">
    <property type="entry name" value="Protein kinase-like (PK-like)"/>
    <property type="match status" value="1"/>
</dbReference>
<dbReference type="PANTHER" id="PTHR46240:SF1">
    <property type="entry name" value="SERINE_THREONINE-PROTEIN KINASE ULK4"/>
    <property type="match status" value="1"/>
</dbReference>
<sequence>MSSESRRMENYILYEEIGKGSKSVVYKGRRKGTINFVAILCIDKSKRAEITNWVRLTHHVKHKNVVTFHEWYETSNHLWLVVELCTGGSLETVIGQDEHLPEDTIREFAVDIISGLHYIHELGMLFCDLTPRKILLDGPGTLKLTNFSFSKAEGENLEEFFSMIGLEENPGDNGESTPRRNLRNRIKGSPVYAAPEIITGADFSISSDLWSLGCVLYEMFTGRPPFFSESFSELIEKIVNEDYTPPTGQFSAKPSPEFQSLLIGLLQKDPLKRMSWNELLSHSFWKDAFLTDDQDAPDVGSLSAWNLAERSGIISYRINAETAEIGTKDRTETPAQMHKSFKIENPADLRPKSAMDGESNESIFLLSSYSTPRASTAPTKAGKLMQQKEGVQQSVLATPEAPKDTVKNTSTNWEDLEKTIKSLIFTDSDLIVSPIIDNPKIVKPTPVRFDGKTLGLPAHSGEYNCSLKEPEWTNLVTAVLLAGLAEKGHPGQSLIYS</sequence>
<dbReference type="PANTHER" id="PTHR46240">
    <property type="entry name" value="SER/THR PROTEIN KINASE ULK4"/>
    <property type="match status" value="1"/>
</dbReference>
<dbReference type="InterPro" id="IPR000719">
    <property type="entry name" value="Prot_kinase_dom"/>
</dbReference>
<evidence type="ECO:0000259" key="1">
    <source>
        <dbReference type="PROSITE" id="PS50011"/>
    </source>
</evidence>
<dbReference type="Pfam" id="PF00069">
    <property type="entry name" value="Pkinase"/>
    <property type="match status" value="1"/>
</dbReference>
<proteinExistence type="predicted"/>
<dbReference type="PROSITE" id="PS50011">
    <property type="entry name" value="PROTEIN_KINASE_DOM"/>
    <property type="match status" value="1"/>
</dbReference>
<reference evidence="2" key="1">
    <citation type="thesis" date="2020" institute="ProQuest LLC" country="789 East Eisenhower Parkway, Ann Arbor, MI, USA">
        <title>Comparative Genomics and Chromosome Evolution.</title>
        <authorList>
            <person name="Mudd A.B."/>
        </authorList>
    </citation>
    <scope>NUCLEOTIDE SEQUENCE</scope>
    <source>
        <strain evidence="2">237g6f4</strain>
        <tissue evidence="2">Blood</tissue>
    </source>
</reference>
<evidence type="ECO:0000313" key="3">
    <source>
        <dbReference type="Proteomes" id="UP000824782"/>
    </source>
</evidence>
<comment type="caution">
    <text evidence="2">The sequence shown here is derived from an EMBL/GenBank/DDBJ whole genome shotgun (WGS) entry which is preliminary data.</text>
</comment>
<dbReference type="Gene3D" id="1.10.510.10">
    <property type="entry name" value="Transferase(Phosphotransferase) domain 1"/>
    <property type="match status" value="1"/>
</dbReference>
<dbReference type="GO" id="GO:0005524">
    <property type="term" value="F:ATP binding"/>
    <property type="evidence" value="ECO:0007669"/>
    <property type="project" value="InterPro"/>
</dbReference>
<dbReference type="InterPro" id="IPR011009">
    <property type="entry name" value="Kinase-like_dom_sf"/>
</dbReference>
<evidence type="ECO:0000313" key="2">
    <source>
        <dbReference type="EMBL" id="KAG8572714.1"/>
    </source>
</evidence>
<dbReference type="EMBL" id="WNYA01000005">
    <property type="protein sequence ID" value="KAG8572714.1"/>
    <property type="molecule type" value="Genomic_DNA"/>
</dbReference>
<dbReference type="Proteomes" id="UP000824782">
    <property type="component" value="Unassembled WGS sequence"/>
</dbReference>
<dbReference type="CDD" id="cd14010">
    <property type="entry name" value="STKc_ULK4"/>
    <property type="match status" value="1"/>
</dbReference>
<organism evidence="2 3">
    <name type="scientific">Engystomops pustulosus</name>
    <name type="common">Tungara frog</name>
    <name type="synonym">Physalaemus pustulosus</name>
    <dbReference type="NCBI Taxonomy" id="76066"/>
    <lineage>
        <taxon>Eukaryota</taxon>
        <taxon>Metazoa</taxon>
        <taxon>Chordata</taxon>
        <taxon>Craniata</taxon>
        <taxon>Vertebrata</taxon>
        <taxon>Euteleostomi</taxon>
        <taxon>Amphibia</taxon>
        <taxon>Batrachia</taxon>
        <taxon>Anura</taxon>
        <taxon>Neobatrachia</taxon>
        <taxon>Hyloidea</taxon>
        <taxon>Leptodactylidae</taxon>
        <taxon>Leiuperinae</taxon>
        <taxon>Engystomops</taxon>
    </lineage>
</organism>
<gene>
    <name evidence="2" type="ORF">GDO81_012138</name>
</gene>
<keyword evidence="3" id="KW-1185">Reference proteome</keyword>
<dbReference type="InterPro" id="IPR045906">
    <property type="entry name" value="ULK4"/>
</dbReference>
<dbReference type="AlphaFoldDB" id="A0AAV7BJW1"/>
<feature type="domain" description="Protein kinase" evidence="1">
    <location>
        <begin position="11"/>
        <end position="285"/>
    </location>
</feature>
<protein>
    <recommendedName>
        <fullName evidence="1">Protein kinase domain-containing protein</fullName>
    </recommendedName>
</protein>